<dbReference type="InterPro" id="IPR029058">
    <property type="entry name" value="AB_hydrolase_fold"/>
</dbReference>
<dbReference type="PANTHER" id="PTHR43798:SF33">
    <property type="entry name" value="HYDROLASE, PUTATIVE (AFU_ORTHOLOGUE AFUA_2G14860)-RELATED"/>
    <property type="match status" value="1"/>
</dbReference>
<organism evidence="2 3">
    <name type="scientific">Paenibacillus campinasensis</name>
    <dbReference type="NCBI Taxonomy" id="66347"/>
    <lineage>
        <taxon>Bacteria</taxon>
        <taxon>Bacillati</taxon>
        <taxon>Bacillota</taxon>
        <taxon>Bacilli</taxon>
        <taxon>Bacillales</taxon>
        <taxon>Paenibacillaceae</taxon>
        <taxon>Paenibacillus</taxon>
    </lineage>
</organism>
<reference evidence="2 3" key="1">
    <citation type="submission" date="2019-11" db="EMBL/GenBank/DDBJ databases">
        <title>Draft genome sequences of five Paenibacillus species of dairy origin.</title>
        <authorList>
            <person name="Olajide A.M."/>
            <person name="Chen S."/>
            <person name="Lapointe G."/>
        </authorList>
    </citation>
    <scope>NUCLEOTIDE SEQUENCE [LARGE SCALE GENOMIC DNA]</scope>
    <source>
        <strain evidence="2 3">3CS1</strain>
    </source>
</reference>
<dbReference type="InterPro" id="IPR050266">
    <property type="entry name" value="AB_hydrolase_sf"/>
</dbReference>
<evidence type="ECO:0000259" key="1">
    <source>
        <dbReference type="Pfam" id="PF12697"/>
    </source>
</evidence>
<dbReference type="Pfam" id="PF12697">
    <property type="entry name" value="Abhydrolase_6"/>
    <property type="match status" value="1"/>
</dbReference>
<dbReference type="GO" id="GO:0016787">
    <property type="term" value="F:hydrolase activity"/>
    <property type="evidence" value="ECO:0007669"/>
    <property type="project" value="UniProtKB-KW"/>
</dbReference>
<protein>
    <submittedName>
        <fullName evidence="2">Alpha/beta fold hydrolase</fullName>
    </submittedName>
</protein>
<comment type="caution">
    <text evidence="2">The sequence shown here is derived from an EMBL/GenBank/DDBJ whole genome shotgun (WGS) entry which is preliminary data.</text>
</comment>
<dbReference type="PANTHER" id="PTHR43798">
    <property type="entry name" value="MONOACYLGLYCEROL LIPASE"/>
    <property type="match status" value="1"/>
</dbReference>
<feature type="domain" description="AB hydrolase-1" evidence="1">
    <location>
        <begin position="17"/>
        <end position="239"/>
    </location>
</feature>
<dbReference type="Proteomes" id="UP000435177">
    <property type="component" value="Unassembled WGS sequence"/>
</dbReference>
<dbReference type="Gene3D" id="3.40.50.1820">
    <property type="entry name" value="alpha/beta hydrolase"/>
    <property type="match status" value="1"/>
</dbReference>
<name>A0ABW9SUN5_9BACL</name>
<keyword evidence="2" id="KW-0378">Hydrolase</keyword>
<keyword evidence="3" id="KW-1185">Reference proteome</keyword>
<evidence type="ECO:0000313" key="3">
    <source>
        <dbReference type="Proteomes" id="UP000435177"/>
    </source>
</evidence>
<dbReference type="SUPFAM" id="SSF53474">
    <property type="entry name" value="alpha/beta-Hydrolases"/>
    <property type="match status" value="1"/>
</dbReference>
<gene>
    <name evidence="2" type="ORF">GNP94_01535</name>
</gene>
<dbReference type="EMBL" id="WOAA01000001">
    <property type="protein sequence ID" value="MUG64688.1"/>
    <property type="molecule type" value="Genomic_DNA"/>
</dbReference>
<evidence type="ECO:0000313" key="2">
    <source>
        <dbReference type="EMBL" id="MUG64688.1"/>
    </source>
</evidence>
<accession>A0ABW9SUN5</accession>
<proteinExistence type="predicted"/>
<sequence>MALYYKESGDRESQRVIVFLHGGGVGGWMWDGVTDYFQDSYCLIPDLPGHGRSAGEPFVSISDTAAYLNRWIMDLAKGRELVVAGFSLGAQILVEMLGQEPELMDYAIINSALTSPLPGARVFTRPLIGLTFPLVRNRSFSRLQARTLYISDADFEKYYEECCRMEKETLLSILEENMSFQVPSGFKKATANLLVTVGEKEKSVMRRSVQQLMNLQERAAGIMFPGVGHGVPLADPALFHRVVQRWLADGTIANEVIRVQT</sequence>
<dbReference type="InterPro" id="IPR000073">
    <property type="entry name" value="AB_hydrolase_1"/>
</dbReference>